<evidence type="ECO:0000313" key="1">
    <source>
        <dbReference type="EMBL" id="MBP3959109.1"/>
    </source>
</evidence>
<evidence type="ECO:0008006" key="3">
    <source>
        <dbReference type="Google" id="ProtNLM"/>
    </source>
</evidence>
<reference evidence="1 2" key="1">
    <citation type="submission" date="2021-04" db="EMBL/GenBank/DDBJ databases">
        <authorList>
            <person name="Ivanova A."/>
        </authorList>
    </citation>
    <scope>NUCLEOTIDE SEQUENCE [LARGE SCALE GENOMIC DNA]</scope>
    <source>
        <strain evidence="1 2">G18</strain>
    </source>
</reference>
<dbReference type="EMBL" id="JAGKQQ010000001">
    <property type="protein sequence ID" value="MBP3959109.1"/>
    <property type="molecule type" value="Genomic_DNA"/>
</dbReference>
<proteinExistence type="predicted"/>
<sequence length="92" mass="10641">MRYTVVWRETALQQLAEIWMGATDREAVNRAVDNVDAELLDDPDQKGEDYFGDRYILNSVIWALYHVISDDLMVHVLQVGRIGIDRPHENTP</sequence>
<dbReference type="RefSeq" id="WP_210659640.1">
    <property type="nucleotide sequence ID" value="NZ_JAGKQQ010000001.1"/>
</dbReference>
<name>A0ABS5BZE7_9BACT</name>
<gene>
    <name evidence="1" type="ORF">J8F10_28015</name>
</gene>
<keyword evidence="2" id="KW-1185">Reference proteome</keyword>
<comment type="caution">
    <text evidence="1">The sequence shown here is derived from an EMBL/GenBank/DDBJ whole genome shotgun (WGS) entry which is preliminary data.</text>
</comment>
<dbReference type="Proteomes" id="UP000676565">
    <property type="component" value="Unassembled WGS sequence"/>
</dbReference>
<accession>A0ABS5BZE7</accession>
<organism evidence="1 2">
    <name type="scientific">Gemmata palustris</name>
    <dbReference type="NCBI Taxonomy" id="2822762"/>
    <lineage>
        <taxon>Bacteria</taxon>
        <taxon>Pseudomonadati</taxon>
        <taxon>Planctomycetota</taxon>
        <taxon>Planctomycetia</taxon>
        <taxon>Gemmatales</taxon>
        <taxon>Gemmataceae</taxon>
        <taxon>Gemmata</taxon>
    </lineage>
</organism>
<protein>
    <recommendedName>
        <fullName evidence="3">Type II toxin-antitoxin system RelE/ParE family toxin</fullName>
    </recommendedName>
</protein>
<evidence type="ECO:0000313" key="2">
    <source>
        <dbReference type="Proteomes" id="UP000676565"/>
    </source>
</evidence>